<dbReference type="KEGG" id="rde:RD1_A0107"/>
<reference evidence="1 2" key="1">
    <citation type="journal article" date="2007" name="J. Bacteriol.">
        <title>The complete genome sequence of Roseobacter denitrificans reveals a mixotrophic rather than photosynthetic metabolism.</title>
        <authorList>
            <person name="Swingley W.D."/>
            <person name="Sadekar S."/>
            <person name="Mastrian S.D."/>
            <person name="Matthies H.J."/>
            <person name="Hao J."/>
            <person name="Ramos H."/>
            <person name="Acharya C.R."/>
            <person name="Conrad A.L."/>
            <person name="Taylor H.L."/>
            <person name="Dejesa L.C."/>
            <person name="Shah M.K."/>
            <person name="O'huallachain M.E."/>
            <person name="Lince M.T."/>
            <person name="Blankenship R.E."/>
            <person name="Beatty J.T."/>
            <person name="Touchman J.W."/>
        </authorList>
    </citation>
    <scope>NUCLEOTIDE SEQUENCE [LARGE SCALE GENOMIC DNA]</scope>
    <source>
        <strain evidence="2">ATCC 33942 / OCh 114</strain>
        <plasmid evidence="1 2">pTB1</plasmid>
    </source>
</reference>
<dbReference type="EMBL" id="CP000464">
    <property type="protein sequence ID" value="ABI93403.1"/>
    <property type="molecule type" value="Genomic_DNA"/>
</dbReference>
<gene>
    <name evidence="1" type="ordered locus">RD1_A0107</name>
</gene>
<evidence type="ECO:0000313" key="2">
    <source>
        <dbReference type="Proteomes" id="UP000007029"/>
    </source>
</evidence>
<name>Q07GJ6_ROSDO</name>
<proteinExistence type="predicted"/>
<protein>
    <submittedName>
        <fullName evidence="1">Uncharacterized protein</fullName>
    </submittedName>
</protein>
<dbReference type="HOGENOM" id="CLU_3221465_0_0_5"/>
<accession>Q07GJ6</accession>
<evidence type="ECO:0000313" key="1">
    <source>
        <dbReference type="EMBL" id="ABI93403.1"/>
    </source>
</evidence>
<sequence>MIIGGRAGSSDSGWTKPAQIGLALFARKPLVRHSVQNVETGVDL</sequence>
<dbReference type="Proteomes" id="UP000007029">
    <property type="component" value="Plasmid pTB1"/>
</dbReference>
<dbReference type="AlphaFoldDB" id="Q07GJ6"/>
<keyword evidence="1" id="KW-0614">Plasmid</keyword>
<geneLocation type="plasmid" evidence="1 2">
    <name>pTB1</name>
</geneLocation>
<keyword evidence="2" id="KW-1185">Reference proteome</keyword>
<organism evidence="1 2">
    <name type="scientific">Roseobacter denitrificans (strain ATCC 33942 / OCh 114)</name>
    <name type="common">Erythrobacter sp. (strain OCh 114)</name>
    <name type="synonym">Roseobacter denitrificans</name>
    <dbReference type="NCBI Taxonomy" id="375451"/>
    <lineage>
        <taxon>Bacteria</taxon>
        <taxon>Pseudomonadati</taxon>
        <taxon>Pseudomonadota</taxon>
        <taxon>Alphaproteobacteria</taxon>
        <taxon>Rhodobacterales</taxon>
        <taxon>Roseobacteraceae</taxon>
        <taxon>Roseobacter</taxon>
    </lineage>
</organism>